<keyword evidence="1" id="KW-0472">Membrane</keyword>
<proteinExistence type="predicted"/>
<evidence type="ECO:0000256" key="1">
    <source>
        <dbReference type="SAM" id="Phobius"/>
    </source>
</evidence>
<evidence type="ECO:0000313" key="2">
    <source>
        <dbReference type="EMBL" id="CAI8021115.1"/>
    </source>
</evidence>
<evidence type="ECO:0000313" key="3">
    <source>
        <dbReference type="Proteomes" id="UP001174909"/>
    </source>
</evidence>
<name>A0AA35WNP6_GEOBA</name>
<accession>A0AA35WNP6</accession>
<keyword evidence="1" id="KW-0812">Transmembrane</keyword>
<feature type="transmembrane region" description="Helical" evidence="1">
    <location>
        <begin position="12"/>
        <end position="40"/>
    </location>
</feature>
<dbReference type="EMBL" id="CASHTH010001869">
    <property type="protein sequence ID" value="CAI8021115.1"/>
    <property type="molecule type" value="Genomic_DNA"/>
</dbReference>
<gene>
    <name evidence="2" type="ORF">GBAR_LOCUS12559</name>
</gene>
<feature type="non-terminal residue" evidence="2">
    <location>
        <position position="45"/>
    </location>
</feature>
<reference evidence="2" key="1">
    <citation type="submission" date="2023-03" db="EMBL/GenBank/DDBJ databases">
        <authorList>
            <person name="Steffen K."/>
            <person name="Cardenas P."/>
        </authorList>
    </citation>
    <scope>NUCLEOTIDE SEQUENCE</scope>
</reference>
<comment type="caution">
    <text evidence="2">The sequence shown here is derived from an EMBL/GenBank/DDBJ whole genome shotgun (WGS) entry which is preliminary data.</text>
</comment>
<dbReference type="Proteomes" id="UP001174909">
    <property type="component" value="Unassembled WGS sequence"/>
</dbReference>
<sequence>MDITLAGCVPPPLLSLLLLLFFIFFLIVDLRGSTIVFFVATGSQI</sequence>
<keyword evidence="3" id="KW-1185">Reference proteome</keyword>
<organism evidence="2 3">
    <name type="scientific">Geodia barretti</name>
    <name type="common">Barrett's horny sponge</name>
    <dbReference type="NCBI Taxonomy" id="519541"/>
    <lineage>
        <taxon>Eukaryota</taxon>
        <taxon>Metazoa</taxon>
        <taxon>Porifera</taxon>
        <taxon>Demospongiae</taxon>
        <taxon>Heteroscleromorpha</taxon>
        <taxon>Tetractinellida</taxon>
        <taxon>Astrophorina</taxon>
        <taxon>Geodiidae</taxon>
        <taxon>Geodia</taxon>
    </lineage>
</organism>
<dbReference type="AlphaFoldDB" id="A0AA35WNP6"/>
<keyword evidence="1" id="KW-1133">Transmembrane helix</keyword>
<protein>
    <submittedName>
        <fullName evidence="2">Uncharacterized protein</fullName>
    </submittedName>
</protein>